<feature type="compositionally biased region" description="Polar residues" evidence="1">
    <location>
        <begin position="165"/>
        <end position="177"/>
    </location>
</feature>
<gene>
    <name evidence="2" type="primary">PLEST000509</name>
    <name evidence="2" type="ORF">PLESTB_000038600</name>
</gene>
<evidence type="ECO:0000256" key="1">
    <source>
        <dbReference type="SAM" id="MobiDB-lite"/>
    </source>
</evidence>
<feature type="region of interest" description="Disordered" evidence="1">
    <location>
        <begin position="165"/>
        <end position="205"/>
    </location>
</feature>
<evidence type="ECO:0000313" key="3">
    <source>
        <dbReference type="Proteomes" id="UP001165080"/>
    </source>
</evidence>
<comment type="caution">
    <text evidence="2">The sequence shown here is derived from an EMBL/GenBank/DDBJ whole genome shotgun (WGS) entry which is preliminary data.</text>
</comment>
<proteinExistence type="predicted"/>
<dbReference type="Proteomes" id="UP001165080">
    <property type="component" value="Unassembled WGS sequence"/>
</dbReference>
<protein>
    <submittedName>
        <fullName evidence="2">Uncharacterized protein</fullName>
    </submittedName>
</protein>
<accession>A0A9W6EW12</accession>
<reference evidence="2 3" key="1">
    <citation type="journal article" date="2023" name="Commun. Biol.">
        <title>Reorganization of the ancestral sex-determining regions during the evolution of trioecy in Pleodorina starrii.</title>
        <authorList>
            <person name="Takahashi K."/>
            <person name="Suzuki S."/>
            <person name="Kawai-Toyooka H."/>
            <person name="Yamamoto K."/>
            <person name="Hamaji T."/>
            <person name="Ootsuki R."/>
            <person name="Yamaguchi H."/>
            <person name="Kawachi M."/>
            <person name="Higashiyama T."/>
            <person name="Nozaki H."/>
        </authorList>
    </citation>
    <scope>NUCLEOTIDE SEQUENCE [LARGE SCALE GENOMIC DNA]</scope>
    <source>
        <strain evidence="2 3">NIES-4479</strain>
    </source>
</reference>
<sequence>MASLAASMPSKKRTATEAPPAACSLMKKAAKDVTLPAGCSMASVPGWQYPPLPMGMIPPIPYCMPGMFPFMGMFPPFWLPAAAMAATTMPALAANASVATALPGVAGMVAQAAGPMWPAAMLSACTTAAQPLLQATTAPMQAPARASSGVSSAAALPSTSCSNSAPTAGAVQASSSPPLVGSPTAASPVSVCNGGLPEQQQQQPEDDEFANFIDSILHDGSDQDLLLRCGGIDLADQHDGGLAVLHAGDLLSSGGSNCSEGTTDDDRCLTRSDSHSLLSLLGPDIGLTGL</sequence>
<dbReference type="EMBL" id="BRXU01000001">
    <property type="protein sequence ID" value="GLC47908.1"/>
    <property type="molecule type" value="Genomic_DNA"/>
</dbReference>
<keyword evidence="3" id="KW-1185">Reference proteome</keyword>
<dbReference type="AlphaFoldDB" id="A0A9W6EW12"/>
<evidence type="ECO:0000313" key="2">
    <source>
        <dbReference type="EMBL" id="GLC47908.1"/>
    </source>
</evidence>
<organism evidence="2 3">
    <name type="scientific">Pleodorina starrii</name>
    <dbReference type="NCBI Taxonomy" id="330485"/>
    <lineage>
        <taxon>Eukaryota</taxon>
        <taxon>Viridiplantae</taxon>
        <taxon>Chlorophyta</taxon>
        <taxon>core chlorophytes</taxon>
        <taxon>Chlorophyceae</taxon>
        <taxon>CS clade</taxon>
        <taxon>Chlamydomonadales</taxon>
        <taxon>Volvocaceae</taxon>
        <taxon>Pleodorina</taxon>
    </lineage>
</organism>
<name>A0A9W6EW12_9CHLO</name>